<dbReference type="Proteomes" id="UP000018745">
    <property type="component" value="Chromosome"/>
</dbReference>
<gene>
    <name evidence="2" type="ORF">OVS_03990</name>
</gene>
<protein>
    <submittedName>
        <fullName evidence="2">Uncharacterized protein</fullName>
    </submittedName>
</protein>
<evidence type="ECO:0000313" key="2">
    <source>
        <dbReference type="EMBL" id="AHC40529.1"/>
    </source>
</evidence>
<dbReference type="RefSeq" id="WP_024071555.1">
    <property type="nucleotide sequence ID" value="NC_023062.1"/>
</dbReference>
<proteinExistence type="predicted"/>
<keyword evidence="3" id="KW-1185">Reference proteome</keyword>
<name>A0ABN4BQD4_9MOLU</name>
<reference evidence="2 3" key="1">
    <citation type="journal article" date="2014" name="Genome Announc.">
        <title>Complete Genome Sequence of Mycoplasma ovis Strain Michigan, a Hemoplasma of Sheep with Two Distinct 16S rRNA Genes.</title>
        <authorList>
            <person name="Deshuillers P.L."/>
            <person name="Santos A.P."/>
            <person name="do Nascimento N.C."/>
            <person name="Hampel J.A."/>
            <person name="Bergin I.L."/>
            <person name="Dyson M.C."/>
            <person name="Messick J.B."/>
        </authorList>
    </citation>
    <scope>NUCLEOTIDE SEQUENCE [LARGE SCALE GENOMIC DNA]</scope>
    <source>
        <strain evidence="2 3">Michigan</strain>
    </source>
</reference>
<dbReference type="EMBL" id="CP006935">
    <property type="protein sequence ID" value="AHC40529.1"/>
    <property type="molecule type" value="Genomic_DNA"/>
</dbReference>
<feature type="compositionally biased region" description="Low complexity" evidence="1">
    <location>
        <begin position="48"/>
        <end position="57"/>
    </location>
</feature>
<accession>A0ABN4BQD4</accession>
<evidence type="ECO:0000256" key="1">
    <source>
        <dbReference type="SAM" id="MobiDB-lite"/>
    </source>
</evidence>
<organism evidence="2 3">
    <name type="scientific">Mycoplasma ovis str. Michigan</name>
    <dbReference type="NCBI Taxonomy" id="1415773"/>
    <lineage>
        <taxon>Bacteria</taxon>
        <taxon>Bacillati</taxon>
        <taxon>Mycoplasmatota</taxon>
        <taxon>Mollicutes</taxon>
        <taxon>Mycoplasmataceae</taxon>
        <taxon>Mycoplasma</taxon>
    </lineage>
</organism>
<feature type="region of interest" description="Disordered" evidence="1">
    <location>
        <begin position="38"/>
        <end position="61"/>
    </location>
</feature>
<evidence type="ECO:0000313" key="3">
    <source>
        <dbReference type="Proteomes" id="UP000018745"/>
    </source>
</evidence>
<sequence>MSSFKSIIVGSLATVTAVSPVAVFSNASFREESVTVATETSSKESSSETHQSSLTTTVSQARKQLNEAEKYQERTKNPDLCRVVLASDEDKSKLQACRTYQDSLEIEFEYHAGEYGMPIPVQDLKFTHSHLVINLTKSDNTGFSNKRMKLSEEIHASKGLISSSVNGQVFTEKQCQLEVSEEDKDKLPHKGWKINYVANSSI</sequence>